<protein>
    <recommendedName>
        <fullName evidence="4">Carbohydrate-binding domain-containing protein</fullName>
    </recommendedName>
</protein>
<dbReference type="PROSITE" id="PS51257">
    <property type="entry name" value="PROKAR_LIPOPROTEIN"/>
    <property type="match status" value="1"/>
</dbReference>
<dbReference type="Proteomes" id="UP000018466">
    <property type="component" value="Unassembled WGS sequence"/>
</dbReference>
<feature type="chain" id="PRO_5041301470" description="Carbohydrate-binding domain-containing protein" evidence="1">
    <location>
        <begin position="26"/>
        <end position="435"/>
    </location>
</feature>
<dbReference type="InterPro" id="IPR011050">
    <property type="entry name" value="Pectin_lyase_fold/virulence"/>
</dbReference>
<dbReference type="EMBL" id="AGEL01000006">
    <property type="protein sequence ID" value="EHO17304.1"/>
    <property type="molecule type" value="Genomic_DNA"/>
</dbReference>
<dbReference type="SUPFAM" id="SSF51126">
    <property type="entry name" value="Pectin lyase-like"/>
    <property type="match status" value="1"/>
</dbReference>
<evidence type="ECO:0000313" key="3">
    <source>
        <dbReference type="Proteomes" id="UP000018466"/>
    </source>
</evidence>
<keyword evidence="1" id="KW-0732">Signal</keyword>
<name>A0AA36Y5H8_9FIRM</name>
<evidence type="ECO:0008006" key="4">
    <source>
        <dbReference type="Google" id="ProtNLM"/>
    </source>
</evidence>
<dbReference type="Gene3D" id="2.160.20.20">
    <property type="match status" value="1"/>
</dbReference>
<reference evidence="2 3" key="1">
    <citation type="submission" date="2011-10" db="EMBL/GenBank/DDBJ databases">
        <title>The Genome Sequence of Lachnospiraceae bacterium ACC2.</title>
        <authorList>
            <consortium name="The Broad Institute Genome Sequencing Platform"/>
            <person name="Earl A."/>
            <person name="Ward D."/>
            <person name="Feldgarden M."/>
            <person name="Gevers D."/>
            <person name="Sizova M."/>
            <person name="Hazen A."/>
            <person name="Epstein S."/>
            <person name="Young S.K."/>
            <person name="Zeng Q."/>
            <person name="Gargeya S."/>
            <person name="Fitzgerald M."/>
            <person name="Haas B."/>
            <person name="Abouelleil A."/>
            <person name="Alvarado L."/>
            <person name="Arachchi H.M."/>
            <person name="Berlin A."/>
            <person name="Brown A."/>
            <person name="Chapman S.B."/>
            <person name="Chen Z."/>
            <person name="Dunbar C."/>
            <person name="Freedman E."/>
            <person name="Gearin G."/>
            <person name="Goldberg J."/>
            <person name="Griggs A."/>
            <person name="Gujja S."/>
            <person name="Heiman D."/>
            <person name="Howarth C."/>
            <person name="Larson L."/>
            <person name="Lui A."/>
            <person name="MacDonald P.J.P."/>
            <person name="Montmayeur A."/>
            <person name="Murphy C."/>
            <person name="Neiman D."/>
            <person name="Pearson M."/>
            <person name="Priest M."/>
            <person name="Roberts A."/>
            <person name="Saif S."/>
            <person name="Shea T."/>
            <person name="Shenoy N."/>
            <person name="Sisk P."/>
            <person name="Stolte C."/>
            <person name="Sykes S."/>
            <person name="Wortman J."/>
            <person name="Nusbaum C."/>
            <person name="Birren B."/>
        </authorList>
    </citation>
    <scope>NUCLEOTIDE SEQUENCE [LARGE SCALE GENOMIC DNA]</scope>
    <source>
        <strain evidence="2 3">ACC2</strain>
    </source>
</reference>
<evidence type="ECO:0000313" key="2">
    <source>
        <dbReference type="EMBL" id="EHO17304.1"/>
    </source>
</evidence>
<dbReference type="RefSeq" id="WP_009532736.1">
    <property type="nucleotide sequence ID" value="NZ_CAJPPX010000021.1"/>
</dbReference>
<sequence length="435" mass="44147">MRRKAMAVCLLGAVLLAGCGGGGSAKGVKTFTEPGTVNGEVTSAKRNESAVLIKAGGAALINNAELSRKYAGKAGKADTAVVLLEAGKAVIKNSNLTSDAAGSAGILIGDTAEVEIADTALSTAGEQSPGIETRGSGALYAWDNMIGTTGNDSAALSVGKDGSMTLSGGTFTATGEHAPAVSASGKGWINAATLTAGNAEALTLEDGAQLSLYDCHVSGNMPEPGGNQKNAAVILRRAENSEANATAPQLLLSGGTLRAQRGNLFYVDAADASIVVKNVTLAVDVSQGNLLLTSNGAKSSLSAYGEMMEGHLVSEEDASAAVYLCDVTKFTGDIQLTPGPGKAEAPGIALYIDGTSIWVVNGNSTLRALYTEGLVKDDKGLDVTIQGKDGTVYRKGKSAYTVTVTGEYKTSADFRGAGTADEFSAHAAERPESLR</sequence>
<dbReference type="InterPro" id="IPR012332">
    <property type="entry name" value="Autotransporter_pectin_lyase_C"/>
</dbReference>
<organism evidence="2 3">
    <name type="scientific">Stomatobaculum longum</name>
    <dbReference type="NCBI Taxonomy" id="796942"/>
    <lineage>
        <taxon>Bacteria</taxon>
        <taxon>Bacillati</taxon>
        <taxon>Bacillota</taxon>
        <taxon>Clostridia</taxon>
        <taxon>Lachnospirales</taxon>
        <taxon>Lachnospiraceae</taxon>
        <taxon>Stomatobaculum</taxon>
    </lineage>
</organism>
<dbReference type="GeneID" id="86940669"/>
<accession>A0AA36Y5H8</accession>
<dbReference type="AlphaFoldDB" id="A0AA36Y5H8"/>
<proteinExistence type="predicted"/>
<feature type="signal peptide" evidence="1">
    <location>
        <begin position="1"/>
        <end position="25"/>
    </location>
</feature>
<evidence type="ECO:0000256" key="1">
    <source>
        <dbReference type="SAM" id="SignalP"/>
    </source>
</evidence>
<gene>
    <name evidence="2" type="ORF">HMPREF9623_00903</name>
</gene>
<keyword evidence="3" id="KW-1185">Reference proteome</keyword>
<comment type="caution">
    <text evidence="2">The sequence shown here is derived from an EMBL/GenBank/DDBJ whole genome shotgun (WGS) entry which is preliminary data.</text>
</comment>